<evidence type="ECO:0000313" key="5">
    <source>
        <dbReference type="EMBL" id="MCU6746506.1"/>
    </source>
</evidence>
<accession>A0ABT2T8H1</accession>
<dbReference type="SMART" id="SM00342">
    <property type="entry name" value="HTH_ARAC"/>
    <property type="match status" value="1"/>
</dbReference>
<dbReference type="PROSITE" id="PS01124">
    <property type="entry name" value="HTH_ARAC_FAMILY_2"/>
    <property type="match status" value="1"/>
</dbReference>
<comment type="caution">
    <text evidence="5">The sequence shown here is derived from an EMBL/GenBank/DDBJ whole genome shotgun (WGS) entry which is preliminary data.</text>
</comment>
<dbReference type="Gene3D" id="2.60.120.10">
    <property type="entry name" value="Jelly Rolls"/>
    <property type="match status" value="1"/>
</dbReference>
<gene>
    <name evidence="5" type="ORF">OCV51_02340</name>
</gene>
<dbReference type="PRINTS" id="PR00032">
    <property type="entry name" value="HTHARAC"/>
</dbReference>
<organism evidence="5 6">
    <name type="scientific">Faecalicatena acetigenes</name>
    <dbReference type="NCBI Taxonomy" id="2981790"/>
    <lineage>
        <taxon>Bacteria</taxon>
        <taxon>Bacillati</taxon>
        <taxon>Bacillota</taxon>
        <taxon>Clostridia</taxon>
        <taxon>Lachnospirales</taxon>
        <taxon>Lachnospiraceae</taxon>
        <taxon>Faecalicatena</taxon>
    </lineage>
</organism>
<keyword evidence="6" id="KW-1185">Reference proteome</keyword>
<keyword evidence="1" id="KW-0805">Transcription regulation</keyword>
<dbReference type="SUPFAM" id="SSF46689">
    <property type="entry name" value="Homeodomain-like"/>
    <property type="match status" value="2"/>
</dbReference>
<dbReference type="Gene3D" id="1.10.10.60">
    <property type="entry name" value="Homeodomain-like"/>
    <property type="match status" value="2"/>
</dbReference>
<reference evidence="5 6" key="1">
    <citation type="journal article" date="2021" name="ISME Commun">
        <title>Automated analysis of genomic sequences facilitates high-throughput and comprehensive description of bacteria.</title>
        <authorList>
            <person name="Hitch T.C.A."/>
        </authorList>
    </citation>
    <scope>NUCLEOTIDE SEQUENCE [LARGE SCALE GENOMIC DNA]</scope>
    <source>
        <strain evidence="5 6">H2_18</strain>
    </source>
</reference>
<dbReference type="InterPro" id="IPR009057">
    <property type="entry name" value="Homeodomain-like_sf"/>
</dbReference>
<evidence type="ECO:0000256" key="3">
    <source>
        <dbReference type="ARBA" id="ARBA00023163"/>
    </source>
</evidence>
<dbReference type="InterPro" id="IPR020449">
    <property type="entry name" value="Tscrpt_reg_AraC-type_HTH"/>
</dbReference>
<protein>
    <submittedName>
        <fullName evidence="5">AraC family transcriptional regulator</fullName>
    </submittedName>
</protein>
<dbReference type="InterPro" id="IPR018060">
    <property type="entry name" value="HTH_AraC"/>
</dbReference>
<dbReference type="PANTHER" id="PTHR43280:SF2">
    <property type="entry name" value="HTH-TYPE TRANSCRIPTIONAL REGULATOR EXSA"/>
    <property type="match status" value="1"/>
</dbReference>
<dbReference type="InterPro" id="IPR018062">
    <property type="entry name" value="HTH_AraC-typ_CS"/>
</dbReference>
<feature type="domain" description="HTH araC/xylS-type" evidence="4">
    <location>
        <begin position="282"/>
        <end position="380"/>
    </location>
</feature>
<dbReference type="PANTHER" id="PTHR43280">
    <property type="entry name" value="ARAC-FAMILY TRANSCRIPTIONAL REGULATOR"/>
    <property type="match status" value="1"/>
</dbReference>
<evidence type="ECO:0000256" key="2">
    <source>
        <dbReference type="ARBA" id="ARBA00023125"/>
    </source>
</evidence>
<proteinExistence type="predicted"/>
<evidence type="ECO:0000313" key="6">
    <source>
        <dbReference type="Proteomes" id="UP001652394"/>
    </source>
</evidence>
<dbReference type="Pfam" id="PF12833">
    <property type="entry name" value="HTH_18"/>
    <property type="match status" value="1"/>
</dbReference>
<evidence type="ECO:0000256" key="1">
    <source>
        <dbReference type="ARBA" id="ARBA00023015"/>
    </source>
</evidence>
<name>A0ABT2T8H1_9FIRM</name>
<dbReference type="PROSITE" id="PS00041">
    <property type="entry name" value="HTH_ARAC_FAMILY_1"/>
    <property type="match status" value="1"/>
</dbReference>
<dbReference type="InterPro" id="IPR014710">
    <property type="entry name" value="RmlC-like_jellyroll"/>
</dbReference>
<keyword evidence="2" id="KW-0238">DNA-binding</keyword>
<sequence length="392" mass="45928">MINQIADHSFEPFGTFYDEPIDIQNHSLICQEITSHSKKIEQLFIFPCETYIECTQGLSLLLIANSPDMEDLKTFPIRHYVKINPNMYFNVIPLSIPFTWNLISTQVEPCTVDLPTPYTYQPVSAPFHVRRILDCWFTNQMTPCRLLKKTHKSYELIYVYEGSLDITLSHDVYTLQPHDLILFRSDAATVDIKSACSYLTAIFDINQRKPLHIRNQIFHCTSELQQVLWKLLIESFANSYYTRTLMVCYLQEALMLLMQFYETINHQALLSDSKSHMNDLLSEILAYMNKRIAEPITIEEICHEFYISRSSLQALFKTHLNSSPKNYLLNIKLQKSKELIRENQYTISEIAYMLGFSSIHYFSRLFKKYFNITPSAYVKKITERQNTSSEES</sequence>
<dbReference type="RefSeq" id="WP_059068706.1">
    <property type="nucleotide sequence ID" value="NZ_JAOQJX010000002.1"/>
</dbReference>
<dbReference type="EMBL" id="JAOQJX010000002">
    <property type="protein sequence ID" value="MCU6746506.1"/>
    <property type="molecule type" value="Genomic_DNA"/>
</dbReference>
<dbReference type="SUPFAM" id="SSF51215">
    <property type="entry name" value="Regulatory protein AraC"/>
    <property type="match status" value="1"/>
</dbReference>
<evidence type="ECO:0000259" key="4">
    <source>
        <dbReference type="PROSITE" id="PS01124"/>
    </source>
</evidence>
<keyword evidence="3" id="KW-0804">Transcription</keyword>
<dbReference type="Proteomes" id="UP001652394">
    <property type="component" value="Unassembled WGS sequence"/>
</dbReference>
<dbReference type="InterPro" id="IPR037923">
    <property type="entry name" value="HTH-like"/>
</dbReference>